<sequence>MSVLGKFILPSALTSSEELLVNEFNDYKKRLKELSHHKSGKRSGSNLTKNEEDEFSQTTTGGTGGSGSSLKNPEQAKEAAKKLVQSGIIKVQSQTKDQGFKRASTLSSSTSSSNEKSNKKNRLTPSAPSPNTNYSTNPFVTASSTTPKFSSTDPKDRTIHIQCINHQQQLLSDALSNIFSHYGKIIDLQLITKHQATILYSSSDQAEKAAHLMNDKHVNGVQIKVTLTNSMPTENLEKSTASNIVNRQLVNYNDTEDLL</sequence>
<proteinExistence type="inferred from homology"/>
<keyword evidence="16" id="KW-1185">Reference proteome</keyword>
<dbReference type="InterPro" id="IPR012677">
    <property type="entry name" value="Nucleotide-bd_a/b_plait_sf"/>
</dbReference>
<organism evidence="14 16">
    <name type="scientific">Didymodactylos carnosus</name>
    <dbReference type="NCBI Taxonomy" id="1234261"/>
    <lineage>
        <taxon>Eukaryota</taxon>
        <taxon>Metazoa</taxon>
        <taxon>Spiralia</taxon>
        <taxon>Gnathifera</taxon>
        <taxon>Rotifera</taxon>
        <taxon>Eurotatoria</taxon>
        <taxon>Bdelloidea</taxon>
        <taxon>Philodinida</taxon>
        <taxon>Philodinidae</taxon>
        <taxon>Didymodactylos</taxon>
    </lineage>
</organism>
<dbReference type="SUPFAM" id="SSF54928">
    <property type="entry name" value="RNA-binding domain, RBD"/>
    <property type="match status" value="1"/>
</dbReference>
<dbReference type="InterPro" id="IPR033102">
    <property type="entry name" value="NELFE"/>
</dbReference>
<dbReference type="PROSITE" id="PS50102">
    <property type="entry name" value="RRM"/>
    <property type="match status" value="1"/>
</dbReference>
<evidence type="ECO:0000256" key="2">
    <source>
        <dbReference type="ARBA" id="ARBA00004286"/>
    </source>
</evidence>
<evidence type="ECO:0000256" key="10">
    <source>
        <dbReference type="ARBA" id="ARBA00023242"/>
    </source>
</evidence>
<dbReference type="InterPro" id="IPR035979">
    <property type="entry name" value="RBD_domain_sf"/>
</dbReference>
<comment type="subcellular location">
    <subcellularLocation>
        <location evidence="2">Chromosome</location>
    </subcellularLocation>
    <subcellularLocation>
        <location evidence="1">Nucleus</location>
    </subcellularLocation>
</comment>
<feature type="domain" description="RRM" evidence="13">
    <location>
        <begin position="157"/>
        <end position="230"/>
    </location>
</feature>
<dbReference type="InterPro" id="IPR000504">
    <property type="entry name" value="RRM_dom"/>
</dbReference>
<protein>
    <recommendedName>
        <fullName evidence="4">Negative elongation factor E</fullName>
    </recommendedName>
</protein>
<dbReference type="GO" id="GO:0032021">
    <property type="term" value="C:NELF complex"/>
    <property type="evidence" value="ECO:0007669"/>
    <property type="project" value="InterPro"/>
</dbReference>
<evidence type="ECO:0000256" key="5">
    <source>
        <dbReference type="ARBA" id="ARBA00022454"/>
    </source>
</evidence>
<dbReference type="GO" id="GO:0005694">
    <property type="term" value="C:chromosome"/>
    <property type="evidence" value="ECO:0007669"/>
    <property type="project" value="UniProtKB-SubCell"/>
</dbReference>
<dbReference type="SMART" id="SM00360">
    <property type="entry name" value="RRM"/>
    <property type="match status" value="1"/>
</dbReference>
<dbReference type="GO" id="GO:0034244">
    <property type="term" value="P:negative regulation of transcription elongation by RNA polymerase II"/>
    <property type="evidence" value="ECO:0007669"/>
    <property type="project" value="TreeGrafter"/>
</dbReference>
<accession>A0A813X6X2</accession>
<evidence type="ECO:0000256" key="7">
    <source>
        <dbReference type="ARBA" id="ARBA00022884"/>
    </source>
</evidence>
<gene>
    <name evidence="14" type="ORF">GPM918_LOCUS6816</name>
    <name evidence="15" type="ORF">SRO942_LOCUS6816</name>
</gene>
<dbReference type="Gene3D" id="3.30.70.330">
    <property type="match status" value="1"/>
</dbReference>
<keyword evidence="7 11" id="KW-0694">RNA-binding</keyword>
<feature type="compositionally biased region" description="Polar residues" evidence="12">
    <location>
        <begin position="123"/>
        <end position="152"/>
    </location>
</feature>
<feature type="region of interest" description="Disordered" evidence="12">
    <location>
        <begin position="94"/>
        <end position="154"/>
    </location>
</feature>
<dbReference type="PANTHER" id="PTHR17250:SF0">
    <property type="entry name" value="NEGATIVE ELONGATION FACTOR E"/>
    <property type="match status" value="1"/>
</dbReference>
<reference evidence="14" key="1">
    <citation type="submission" date="2021-02" db="EMBL/GenBank/DDBJ databases">
        <authorList>
            <person name="Nowell W R."/>
        </authorList>
    </citation>
    <scope>NUCLEOTIDE SEQUENCE</scope>
</reference>
<evidence type="ECO:0000256" key="6">
    <source>
        <dbReference type="ARBA" id="ARBA00022491"/>
    </source>
</evidence>
<evidence type="ECO:0000256" key="11">
    <source>
        <dbReference type="PROSITE-ProRule" id="PRU00176"/>
    </source>
</evidence>
<evidence type="ECO:0000256" key="4">
    <source>
        <dbReference type="ARBA" id="ARBA00014464"/>
    </source>
</evidence>
<evidence type="ECO:0000256" key="1">
    <source>
        <dbReference type="ARBA" id="ARBA00004123"/>
    </source>
</evidence>
<evidence type="ECO:0000313" key="15">
    <source>
        <dbReference type="EMBL" id="CAF3653022.1"/>
    </source>
</evidence>
<comment type="caution">
    <text evidence="14">The sequence shown here is derived from an EMBL/GenBank/DDBJ whole genome shotgun (WGS) entry which is preliminary data.</text>
</comment>
<feature type="region of interest" description="Disordered" evidence="12">
    <location>
        <begin position="32"/>
        <end position="81"/>
    </location>
</feature>
<dbReference type="OrthoDB" id="10013391at2759"/>
<name>A0A813X6X2_9BILA</name>
<dbReference type="GO" id="GO:0003723">
    <property type="term" value="F:RNA binding"/>
    <property type="evidence" value="ECO:0007669"/>
    <property type="project" value="UniProtKB-UniRule"/>
</dbReference>
<feature type="compositionally biased region" description="Low complexity" evidence="12">
    <location>
        <begin position="104"/>
        <end position="115"/>
    </location>
</feature>
<keyword evidence="6" id="KW-0678">Repressor</keyword>
<dbReference type="Pfam" id="PF00076">
    <property type="entry name" value="RRM_1"/>
    <property type="match status" value="1"/>
</dbReference>
<dbReference type="Proteomes" id="UP000681722">
    <property type="component" value="Unassembled WGS sequence"/>
</dbReference>
<dbReference type="Proteomes" id="UP000663829">
    <property type="component" value="Unassembled WGS sequence"/>
</dbReference>
<dbReference type="PANTHER" id="PTHR17250">
    <property type="entry name" value="NEGATIVE ELONGATION FACTOR E"/>
    <property type="match status" value="1"/>
</dbReference>
<keyword evidence="10" id="KW-0539">Nucleus</keyword>
<evidence type="ECO:0000313" key="14">
    <source>
        <dbReference type="EMBL" id="CAF0865522.1"/>
    </source>
</evidence>
<comment type="similarity">
    <text evidence="3">Belongs to the RRM NELF-E family.</text>
</comment>
<keyword evidence="9" id="KW-0804">Transcription</keyword>
<evidence type="ECO:0000256" key="8">
    <source>
        <dbReference type="ARBA" id="ARBA00023015"/>
    </source>
</evidence>
<dbReference type="CDD" id="cd00590">
    <property type="entry name" value="RRM_SF"/>
    <property type="match status" value="1"/>
</dbReference>
<evidence type="ECO:0000259" key="13">
    <source>
        <dbReference type="PROSITE" id="PS50102"/>
    </source>
</evidence>
<dbReference type="AlphaFoldDB" id="A0A813X6X2"/>
<keyword evidence="5" id="KW-0158">Chromosome</keyword>
<dbReference type="EMBL" id="CAJNOQ010001072">
    <property type="protein sequence ID" value="CAF0865522.1"/>
    <property type="molecule type" value="Genomic_DNA"/>
</dbReference>
<keyword evidence="8" id="KW-0805">Transcription regulation</keyword>
<evidence type="ECO:0000256" key="12">
    <source>
        <dbReference type="SAM" id="MobiDB-lite"/>
    </source>
</evidence>
<evidence type="ECO:0000313" key="16">
    <source>
        <dbReference type="Proteomes" id="UP000663829"/>
    </source>
</evidence>
<dbReference type="EMBL" id="CAJOBC010001072">
    <property type="protein sequence ID" value="CAF3653022.1"/>
    <property type="molecule type" value="Genomic_DNA"/>
</dbReference>
<evidence type="ECO:0000256" key="3">
    <source>
        <dbReference type="ARBA" id="ARBA00006120"/>
    </source>
</evidence>
<evidence type="ECO:0000256" key="9">
    <source>
        <dbReference type="ARBA" id="ARBA00023163"/>
    </source>
</evidence>